<accession>A0A1B7XTB2</accession>
<protein>
    <recommendedName>
        <fullName evidence="4">ATP-grasp domain-containing protein</fullName>
    </recommendedName>
</protein>
<evidence type="ECO:0000256" key="3">
    <source>
        <dbReference type="PROSITE-ProRule" id="PRU00409"/>
    </source>
</evidence>
<dbReference type="Gene3D" id="3.40.50.150">
    <property type="entry name" value="Vaccinia Virus protein VP39"/>
    <property type="match status" value="1"/>
</dbReference>
<sequence length="555" mass="62369">MLLSQQLDPFCDPGRYISTTVHQFEHRFIRKSSFKQDIDRICDDETYDIYFSCLWGGPRDNVAGQDAAAYLESKGVEVLTNTASAMRLCNDKLGFYAKVKPAGIRVPGNEPGCFPKIVKLRDGANSETLDFDSICHDERQLEKRVALVKKLKPDAECLVQDYIIGSEVNVVVVEMGHAVVALEPVEYVFPPDIPTGQAFLTFDNKFVNVGKGVVRTRIVIDEPRRSRIRETSQNAFKAAGMQGGSGWCRVDMRIDARTGEIYVLEINAFPTVFYPRGAFTSDKVIERTYPGGHAALFDMLLATKLIQAKAYCQAHRTVSTFFDDFSKKYEIAWEMPSIKTVRNVMAVDFDWAGCVLDLACGSGFLGNALFDAGWTSSVVVGVDISPEMAASERTRKFYKQPIHLEPIEEFIMTADPYDHIACFNGLQYLSPVLFTAALSRMFMLARKSVSFEVDDMPQEHVQSTNERIGTSAIYNNTQTMARFPTPPDWQRVLEKQQFLFRSPNTGVNVRGTFYRFEKLDQCLCVNGNDNRELDQCLCVNGNDNRASNSSCNGFL</sequence>
<dbReference type="PROSITE" id="PS50975">
    <property type="entry name" value="ATP_GRASP"/>
    <property type="match status" value="1"/>
</dbReference>
<dbReference type="VEuPathDB" id="FungiDB:CH63R_14224"/>
<dbReference type="Gene3D" id="3.30.470.20">
    <property type="entry name" value="ATP-grasp fold, B domain"/>
    <property type="match status" value="1"/>
</dbReference>
<evidence type="ECO:0000256" key="2">
    <source>
        <dbReference type="ARBA" id="ARBA00022598"/>
    </source>
</evidence>
<reference evidence="6" key="1">
    <citation type="journal article" date="2017" name="BMC Genomics">
        <title>Gapless genome assembly of Colletotrichum higginsianum reveals chromosome structure and association of transposable elements with secondary metabolite gene clusters.</title>
        <authorList>
            <person name="Dallery J.-F."/>
            <person name="Lapalu N."/>
            <person name="Zampounis A."/>
            <person name="Pigne S."/>
            <person name="Luyten I."/>
            <person name="Amselem J."/>
            <person name="Wittenberg A.H.J."/>
            <person name="Zhou S."/>
            <person name="de Queiroz M.V."/>
            <person name="Robin G.P."/>
            <person name="Auger A."/>
            <person name="Hainaut M."/>
            <person name="Henrissat B."/>
            <person name="Kim K.-T."/>
            <person name="Lee Y.-H."/>
            <person name="Lespinet O."/>
            <person name="Schwartz D.C."/>
            <person name="Thon M.R."/>
            <person name="O'Connell R.J."/>
        </authorList>
    </citation>
    <scope>NUCLEOTIDE SEQUENCE [LARGE SCALE GENOMIC DNA]</scope>
    <source>
        <strain evidence="6">IMI 349063</strain>
    </source>
</reference>
<gene>
    <name evidence="5" type="ORF">CH63R_14224</name>
</gene>
<dbReference type="AlphaFoldDB" id="A0A1B7XTB2"/>
<dbReference type="SUPFAM" id="SSF53335">
    <property type="entry name" value="S-adenosyl-L-methionine-dependent methyltransferases"/>
    <property type="match status" value="1"/>
</dbReference>
<dbReference type="InterPro" id="IPR029063">
    <property type="entry name" value="SAM-dependent_MTases_sf"/>
</dbReference>
<dbReference type="PANTHER" id="PTHR23132">
    <property type="entry name" value="D-ALANINE--D-ALANINE LIGASE"/>
    <property type="match status" value="1"/>
</dbReference>
<keyword evidence="6" id="KW-1185">Reference proteome</keyword>
<dbReference type="GO" id="GO:0005524">
    <property type="term" value="F:ATP binding"/>
    <property type="evidence" value="ECO:0007669"/>
    <property type="project" value="UniProtKB-UniRule"/>
</dbReference>
<dbReference type="InterPro" id="IPR011095">
    <property type="entry name" value="Dala_Dala_lig_C"/>
</dbReference>
<dbReference type="RefSeq" id="XP_018151516.1">
    <property type="nucleotide sequence ID" value="XM_018309198.1"/>
</dbReference>
<proteinExistence type="inferred from homology"/>
<feature type="domain" description="ATP-grasp" evidence="4">
    <location>
        <begin position="80"/>
        <end position="298"/>
    </location>
</feature>
<keyword evidence="3" id="KW-0547">Nucleotide-binding</keyword>
<dbReference type="Pfam" id="PF07478">
    <property type="entry name" value="Dala_Dala_lig_C"/>
    <property type="match status" value="1"/>
</dbReference>
<dbReference type="PANTHER" id="PTHR23132:SF23">
    <property type="entry name" value="D-ALANINE--D-ALANINE LIGASE B"/>
    <property type="match status" value="1"/>
</dbReference>
<keyword evidence="3" id="KW-0067">ATP-binding</keyword>
<evidence type="ECO:0000259" key="4">
    <source>
        <dbReference type="PROSITE" id="PS50975"/>
    </source>
</evidence>
<dbReference type="InterPro" id="IPR011761">
    <property type="entry name" value="ATP-grasp"/>
</dbReference>
<dbReference type="InterPro" id="IPR041698">
    <property type="entry name" value="Methyltransf_25"/>
</dbReference>
<evidence type="ECO:0000313" key="6">
    <source>
        <dbReference type="Proteomes" id="UP000092177"/>
    </source>
</evidence>
<evidence type="ECO:0000256" key="1">
    <source>
        <dbReference type="ARBA" id="ARBA00010871"/>
    </source>
</evidence>
<name>A0A1B7XTB2_COLHI</name>
<organism evidence="5 6">
    <name type="scientific">Colletotrichum higginsianum (strain IMI 349063)</name>
    <name type="common">Crucifer anthracnose fungus</name>
    <dbReference type="NCBI Taxonomy" id="759273"/>
    <lineage>
        <taxon>Eukaryota</taxon>
        <taxon>Fungi</taxon>
        <taxon>Dikarya</taxon>
        <taxon>Ascomycota</taxon>
        <taxon>Pezizomycotina</taxon>
        <taxon>Sordariomycetes</taxon>
        <taxon>Hypocreomycetidae</taxon>
        <taxon>Glomerellales</taxon>
        <taxon>Glomerellaceae</taxon>
        <taxon>Colletotrichum</taxon>
        <taxon>Colletotrichum destructivum species complex</taxon>
    </lineage>
</organism>
<comment type="similarity">
    <text evidence="1">Belongs to the D-alanine--D-alanine ligase family.</text>
</comment>
<evidence type="ECO:0000313" key="5">
    <source>
        <dbReference type="EMBL" id="OBR02998.1"/>
    </source>
</evidence>
<dbReference type="GeneID" id="28873305"/>
<dbReference type="GO" id="GO:0008716">
    <property type="term" value="F:D-alanine-D-alanine ligase activity"/>
    <property type="evidence" value="ECO:0007669"/>
    <property type="project" value="InterPro"/>
</dbReference>
<dbReference type="Proteomes" id="UP000092177">
    <property type="component" value="Chromosome 10"/>
</dbReference>
<dbReference type="EMBL" id="LTAN01000010">
    <property type="protein sequence ID" value="OBR02998.1"/>
    <property type="molecule type" value="Genomic_DNA"/>
</dbReference>
<dbReference type="CDD" id="cd02440">
    <property type="entry name" value="AdoMet_MTases"/>
    <property type="match status" value="1"/>
</dbReference>
<dbReference type="GO" id="GO:0046872">
    <property type="term" value="F:metal ion binding"/>
    <property type="evidence" value="ECO:0007669"/>
    <property type="project" value="InterPro"/>
</dbReference>
<dbReference type="KEGG" id="chig:CH63R_14224"/>
<dbReference type="OrthoDB" id="5245282at2759"/>
<dbReference type="Pfam" id="PF13649">
    <property type="entry name" value="Methyltransf_25"/>
    <property type="match status" value="1"/>
</dbReference>
<comment type="caution">
    <text evidence="5">The sequence shown here is derived from an EMBL/GenBank/DDBJ whole genome shotgun (WGS) entry which is preliminary data.</text>
</comment>
<dbReference type="SUPFAM" id="SSF56059">
    <property type="entry name" value="Glutathione synthetase ATP-binding domain-like"/>
    <property type="match status" value="1"/>
</dbReference>
<keyword evidence="2" id="KW-0436">Ligase</keyword>